<name>A0A1F5ZI57_9BACT</name>
<dbReference type="PANTHER" id="PTHR42833">
    <property type="entry name" value="URIDYLATE KINASE"/>
    <property type="match status" value="1"/>
</dbReference>
<dbReference type="STRING" id="1798370.A2Z00_03195"/>
<dbReference type="SUPFAM" id="SSF53633">
    <property type="entry name" value="Carbamate kinase-like"/>
    <property type="match status" value="1"/>
</dbReference>
<dbReference type="PANTHER" id="PTHR42833:SF4">
    <property type="entry name" value="URIDYLATE KINASE PUMPKIN, CHLOROPLASTIC"/>
    <property type="match status" value="1"/>
</dbReference>
<evidence type="ECO:0000256" key="4">
    <source>
        <dbReference type="ARBA" id="ARBA00022490"/>
    </source>
</evidence>
<dbReference type="InterPro" id="IPR011818">
    <property type="entry name" value="Uridylate_kinase_arch/spir"/>
</dbReference>
<comment type="similarity">
    <text evidence="2">Belongs to the UMP kinase family.</text>
</comment>
<evidence type="ECO:0000256" key="10">
    <source>
        <dbReference type="ARBA" id="ARBA00032092"/>
    </source>
</evidence>
<keyword evidence="7 12" id="KW-0418">Kinase</keyword>
<keyword evidence="4" id="KW-0963">Cytoplasm</keyword>
<proteinExistence type="inferred from homology"/>
<dbReference type="EC" id="2.7.4.22" evidence="3"/>
<dbReference type="NCBIfam" id="TIGR02076">
    <property type="entry name" value="pyrH_arch"/>
    <property type="match status" value="1"/>
</dbReference>
<dbReference type="Proteomes" id="UP000177268">
    <property type="component" value="Unassembled WGS sequence"/>
</dbReference>
<keyword evidence="9" id="KW-0665">Pyrimidine biosynthesis</keyword>
<gene>
    <name evidence="12" type="ORF">A2Z00_03195</name>
</gene>
<keyword evidence="5" id="KW-0808">Transferase</keyword>
<evidence type="ECO:0000256" key="5">
    <source>
        <dbReference type="ARBA" id="ARBA00022679"/>
    </source>
</evidence>
<dbReference type="GO" id="GO:0005524">
    <property type="term" value="F:ATP binding"/>
    <property type="evidence" value="ECO:0007669"/>
    <property type="project" value="UniProtKB-KW"/>
</dbReference>
<evidence type="ECO:0000256" key="8">
    <source>
        <dbReference type="ARBA" id="ARBA00022840"/>
    </source>
</evidence>
<comment type="caution">
    <text evidence="12">The sequence shown here is derived from an EMBL/GenBank/DDBJ whole genome shotgun (WGS) entry which is preliminary data.</text>
</comment>
<dbReference type="InterPro" id="IPR036393">
    <property type="entry name" value="AceGlu_kinase-like_sf"/>
</dbReference>
<organism evidence="12 13">
    <name type="scientific">Candidatus Gottesmanbacteria bacterium RBG_13_45_10</name>
    <dbReference type="NCBI Taxonomy" id="1798370"/>
    <lineage>
        <taxon>Bacteria</taxon>
        <taxon>Candidatus Gottesmaniibacteriota</taxon>
    </lineage>
</organism>
<evidence type="ECO:0000259" key="11">
    <source>
        <dbReference type="Pfam" id="PF00696"/>
    </source>
</evidence>
<reference evidence="12 13" key="1">
    <citation type="journal article" date="2016" name="Nat. Commun.">
        <title>Thousands of microbial genomes shed light on interconnected biogeochemical processes in an aquifer system.</title>
        <authorList>
            <person name="Anantharaman K."/>
            <person name="Brown C.T."/>
            <person name="Hug L.A."/>
            <person name="Sharon I."/>
            <person name="Castelle C.J."/>
            <person name="Probst A.J."/>
            <person name="Thomas B.C."/>
            <person name="Singh A."/>
            <person name="Wilkins M.J."/>
            <person name="Karaoz U."/>
            <person name="Brodie E.L."/>
            <person name="Williams K.H."/>
            <person name="Hubbard S.S."/>
            <person name="Banfield J.F."/>
        </authorList>
    </citation>
    <scope>NUCLEOTIDE SEQUENCE [LARGE SCALE GENOMIC DNA]</scope>
</reference>
<dbReference type="InterPro" id="IPR001048">
    <property type="entry name" value="Asp/Glu/Uridylate_kinase"/>
</dbReference>
<evidence type="ECO:0000256" key="9">
    <source>
        <dbReference type="ARBA" id="ARBA00022975"/>
    </source>
</evidence>
<evidence type="ECO:0000256" key="3">
    <source>
        <dbReference type="ARBA" id="ARBA00012899"/>
    </source>
</evidence>
<comment type="pathway">
    <text evidence="1">Pyrimidine metabolism; CTP biosynthesis via de novo pathway; UDP from UMP (UMPK route): step 1/1.</text>
</comment>
<dbReference type="GO" id="GO:0033862">
    <property type="term" value="F:UMP kinase activity"/>
    <property type="evidence" value="ECO:0007669"/>
    <property type="project" value="UniProtKB-EC"/>
</dbReference>
<keyword evidence="8" id="KW-0067">ATP-binding</keyword>
<evidence type="ECO:0000256" key="7">
    <source>
        <dbReference type="ARBA" id="ARBA00022777"/>
    </source>
</evidence>
<accession>A0A1F5ZI57</accession>
<protein>
    <recommendedName>
        <fullName evidence="3">UMP kinase</fullName>
        <ecNumber evidence="3">2.7.4.22</ecNumber>
    </recommendedName>
    <alternativeName>
        <fullName evidence="10">Uridine monophosphate kinase</fullName>
    </alternativeName>
</protein>
<dbReference type="Gene3D" id="3.40.1160.10">
    <property type="entry name" value="Acetylglutamate kinase-like"/>
    <property type="match status" value="1"/>
</dbReference>
<sequence length="234" mass="25958">MTEKGNIFVLSLGGSLVVPREGVDTTFLGQFNTFIRNQVSSQKRRFFITVGGGTVARHYIEAGRIIRGKDLNDIDIDWLGIHATRLNAQLVRTIFQDIADPRVIKHYEIILKIDKPVAVAAGWKPGCSTDYCAVTLCQDYDIPQVINLTNIDQVYDKDPKKFSDAEPLSDITWAKYRRMVGDTWIPGMNTPFDPIASQLADELGITVKIVNGKDLNNFASAINGEAFVGTTIHA</sequence>
<evidence type="ECO:0000256" key="6">
    <source>
        <dbReference type="ARBA" id="ARBA00022741"/>
    </source>
</evidence>
<evidence type="ECO:0000313" key="12">
    <source>
        <dbReference type="EMBL" id="OGG12014.1"/>
    </source>
</evidence>
<evidence type="ECO:0000313" key="13">
    <source>
        <dbReference type="Proteomes" id="UP000177268"/>
    </source>
</evidence>
<dbReference type="AlphaFoldDB" id="A0A1F5ZI57"/>
<dbReference type="GO" id="GO:0006225">
    <property type="term" value="P:UDP biosynthetic process"/>
    <property type="evidence" value="ECO:0007669"/>
    <property type="project" value="TreeGrafter"/>
</dbReference>
<dbReference type="EMBL" id="MFIZ01000005">
    <property type="protein sequence ID" value="OGG12014.1"/>
    <property type="molecule type" value="Genomic_DNA"/>
</dbReference>
<keyword evidence="6" id="KW-0547">Nucleotide-binding</keyword>
<evidence type="ECO:0000256" key="1">
    <source>
        <dbReference type="ARBA" id="ARBA00004791"/>
    </source>
</evidence>
<feature type="domain" description="Aspartate/glutamate/uridylate kinase" evidence="11">
    <location>
        <begin position="7"/>
        <end position="211"/>
    </location>
</feature>
<evidence type="ECO:0000256" key="2">
    <source>
        <dbReference type="ARBA" id="ARBA00007614"/>
    </source>
</evidence>
<dbReference type="Pfam" id="PF00696">
    <property type="entry name" value="AA_kinase"/>
    <property type="match status" value="1"/>
</dbReference>